<dbReference type="PANTHER" id="PTHR33175">
    <property type="entry name" value="DNA-BINDING PROTEIN HU"/>
    <property type="match status" value="1"/>
</dbReference>
<dbReference type="OrthoDB" id="9804203at2"/>
<dbReference type="SMART" id="SM00411">
    <property type="entry name" value="BHL"/>
    <property type="match status" value="1"/>
</dbReference>
<protein>
    <recommendedName>
        <fullName evidence="2 9">Integration host factor subunit beta</fullName>
    </recommendedName>
</protein>
<dbReference type="GO" id="GO:0005694">
    <property type="term" value="C:chromosome"/>
    <property type="evidence" value="ECO:0007669"/>
    <property type="project" value="InterPro"/>
</dbReference>
<evidence type="ECO:0000256" key="3">
    <source>
        <dbReference type="ARBA" id="ARBA00022845"/>
    </source>
</evidence>
<sequence length="100" mass="11363">MNKSELIKRLHKRLSHMPFKDVDQGVREIFSFMIATLAKGNRIEIRRFGSFCLHYRSARTGRNPKTGDSVDLPSKYVAHFKPGKDLRDCVDSAARPSVAS</sequence>
<dbReference type="Pfam" id="PF00216">
    <property type="entry name" value="Bac_DNA_binding"/>
    <property type="match status" value="1"/>
</dbReference>
<evidence type="ECO:0000256" key="7">
    <source>
        <dbReference type="ARBA" id="ARBA00023172"/>
    </source>
</evidence>
<dbReference type="GO" id="GO:0003677">
    <property type="term" value="F:DNA binding"/>
    <property type="evidence" value="ECO:0007669"/>
    <property type="project" value="UniProtKB-KW"/>
</dbReference>
<proteinExistence type="inferred from homology"/>
<keyword evidence="3 9" id="KW-0810">Translation regulation</keyword>
<dbReference type="PRINTS" id="PR01727">
    <property type="entry name" value="DNABINDINGHU"/>
</dbReference>
<keyword evidence="11" id="KW-1185">Reference proteome</keyword>
<keyword evidence="5 9" id="KW-0238">DNA-binding</keyword>
<dbReference type="GO" id="GO:0006355">
    <property type="term" value="P:regulation of DNA-templated transcription"/>
    <property type="evidence" value="ECO:0007669"/>
    <property type="project" value="InterPro"/>
</dbReference>
<evidence type="ECO:0000313" key="11">
    <source>
        <dbReference type="Proteomes" id="UP000004116"/>
    </source>
</evidence>
<gene>
    <name evidence="10" type="ORF">Rin_00000850</name>
</gene>
<dbReference type="RefSeq" id="WP_006705718.1">
    <property type="nucleotide sequence ID" value="NZ_AGCA01000019.1"/>
</dbReference>
<dbReference type="InterPro" id="IPR005685">
    <property type="entry name" value="IHF_beta"/>
</dbReference>
<evidence type="ECO:0000256" key="1">
    <source>
        <dbReference type="ARBA" id="ARBA00010529"/>
    </source>
</evidence>
<dbReference type="AlphaFoldDB" id="G2GWE9"/>
<dbReference type="EMBL" id="AGCA01000019">
    <property type="protein sequence ID" value="EGY29930.1"/>
    <property type="molecule type" value="Genomic_DNA"/>
</dbReference>
<dbReference type="GO" id="GO:0006310">
    <property type="term" value="P:DNA recombination"/>
    <property type="evidence" value="ECO:0007669"/>
    <property type="project" value="UniProtKB-KW"/>
</dbReference>
<evidence type="ECO:0000313" key="10">
    <source>
        <dbReference type="EMBL" id="EGY29930.1"/>
    </source>
</evidence>
<evidence type="ECO:0000256" key="2">
    <source>
        <dbReference type="ARBA" id="ARBA00018700"/>
    </source>
</evidence>
<dbReference type="SUPFAM" id="SSF47729">
    <property type="entry name" value="IHF-like DNA-binding proteins"/>
    <property type="match status" value="1"/>
</dbReference>
<dbReference type="Gene3D" id="4.10.520.10">
    <property type="entry name" value="IHF-like DNA-binding proteins"/>
    <property type="match status" value="1"/>
</dbReference>
<comment type="function">
    <text evidence="9">This protein is one of the two subunits of integration host factor, a specific DNA-binding protein that functions in genetic recombination as well as in transcriptional and translational control.</text>
</comment>
<dbReference type="Proteomes" id="UP000004116">
    <property type="component" value="Unassembled WGS sequence"/>
</dbReference>
<dbReference type="CDD" id="cd13836">
    <property type="entry name" value="IHF_B"/>
    <property type="match status" value="1"/>
</dbReference>
<accession>G2GWE9</accession>
<dbReference type="InterPro" id="IPR010992">
    <property type="entry name" value="IHF-like_DNA-bd_dom_sf"/>
</dbReference>
<keyword evidence="6 9" id="KW-0804">Transcription</keyword>
<dbReference type="PATRIC" id="fig|1005043.3.peg.77"/>
<organism evidence="10 11">
    <name type="scientific">Candidatus Regiella insecticola 5.15</name>
    <dbReference type="NCBI Taxonomy" id="1005043"/>
    <lineage>
        <taxon>Bacteria</taxon>
        <taxon>Pseudomonadati</taxon>
        <taxon>Pseudomonadota</taxon>
        <taxon>Gammaproteobacteria</taxon>
        <taxon>Enterobacterales</taxon>
        <taxon>Enterobacteriaceae</taxon>
        <taxon>aphid secondary symbionts</taxon>
        <taxon>Candidatus Regiella</taxon>
    </lineage>
</organism>
<dbReference type="GO" id="GO:0006417">
    <property type="term" value="P:regulation of translation"/>
    <property type="evidence" value="ECO:0007669"/>
    <property type="project" value="UniProtKB-KW"/>
</dbReference>
<dbReference type="GO" id="GO:0030527">
    <property type="term" value="F:structural constituent of chromatin"/>
    <property type="evidence" value="ECO:0007669"/>
    <property type="project" value="InterPro"/>
</dbReference>
<dbReference type="InterPro" id="IPR000119">
    <property type="entry name" value="Hist_DNA-bd"/>
</dbReference>
<comment type="subunit">
    <text evidence="9">Heterodimer of an alpha and a beta chain.</text>
</comment>
<comment type="caution">
    <text evidence="10">The sequence shown here is derived from an EMBL/GenBank/DDBJ whole genome shotgun (WGS) entry which is preliminary data.</text>
</comment>
<evidence type="ECO:0000256" key="5">
    <source>
        <dbReference type="ARBA" id="ARBA00023125"/>
    </source>
</evidence>
<name>G2GWE9_9ENTR</name>
<dbReference type="NCBIfam" id="NF001222">
    <property type="entry name" value="PRK00199.1"/>
    <property type="match status" value="1"/>
</dbReference>
<reference evidence="10 11" key="1">
    <citation type="journal article" date="2012" name="Genome Res.">
        <title>Genomic basis of endosymbiont-conferred protection against an insect parasitoid.</title>
        <authorList>
            <person name="Hansen A.K."/>
            <person name="Vorburger C."/>
            <person name="Moran N.A."/>
        </authorList>
    </citation>
    <scope>NUCLEOTIDE SEQUENCE [LARGE SCALE GENOMIC DNA]</scope>
    <source>
        <strain evidence="11">R5.15</strain>
    </source>
</reference>
<dbReference type="PANTHER" id="PTHR33175:SF5">
    <property type="entry name" value="INTEGRATION HOST FACTOR SUBUNIT BETA"/>
    <property type="match status" value="1"/>
</dbReference>
<keyword evidence="7 9" id="KW-0233">DNA recombination</keyword>
<dbReference type="NCBIfam" id="TIGR00988">
    <property type="entry name" value="hip"/>
    <property type="match status" value="1"/>
</dbReference>
<evidence type="ECO:0000256" key="8">
    <source>
        <dbReference type="RuleBase" id="RU003939"/>
    </source>
</evidence>
<evidence type="ECO:0000256" key="6">
    <source>
        <dbReference type="ARBA" id="ARBA00023163"/>
    </source>
</evidence>
<evidence type="ECO:0000256" key="9">
    <source>
        <dbReference type="RuleBase" id="RU003941"/>
    </source>
</evidence>
<keyword evidence="4 9" id="KW-0805">Transcription regulation</keyword>
<comment type="similarity">
    <text evidence="1 8">Belongs to the bacterial histone-like protein family.</text>
</comment>
<dbReference type="GO" id="GO:0005829">
    <property type="term" value="C:cytosol"/>
    <property type="evidence" value="ECO:0007669"/>
    <property type="project" value="TreeGrafter"/>
</dbReference>
<evidence type="ECO:0000256" key="4">
    <source>
        <dbReference type="ARBA" id="ARBA00023015"/>
    </source>
</evidence>